<dbReference type="AlphaFoldDB" id="A0AA39GFA0"/>
<feature type="transmembrane region" description="Helical" evidence="6">
    <location>
        <begin position="179"/>
        <end position="197"/>
    </location>
</feature>
<feature type="transmembrane region" description="Helical" evidence="6">
    <location>
        <begin position="209"/>
        <end position="234"/>
    </location>
</feature>
<sequence>MAKGIDKKAVVPVEAALLSLALLLTTLRLGLRLGLQRTRLTVSDWFLVASSLNCIALFATDTMAYRLGGMDDYSDPDGGPQSDADALSLMKVTFSGNYFYDTGIYLPKFALLAFYYRLIPPTMPVLRKVLYATTGLTACFALATCMVDTFWCGRDVAVNWDLNGDCSAFDSMEIVRIDWGMNITADILIFSIPFPLLKGLQVKKRFMVGLIATFGSGIVTVAASVSRFATIQVIHAWTNVYVLSMAEMVAAITVVCLPALKSLVGAGVEATSKRGATSDSSRNGGGGGYNKYATSSSHFKLSSGRDMYATTTRVGAVGATDSGSETELNVITSPNAIYKSERVSVTYQQREDVQ</sequence>
<evidence type="ECO:0000256" key="4">
    <source>
        <dbReference type="ARBA" id="ARBA00023136"/>
    </source>
</evidence>
<evidence type="ECO:0000256" key="1">
    <source>
        <dbReference type="ARBA" id="ARBA00004141"/>
    </source>
</evidence>
<feature type="transmembrane region" description="Helical" evidence="6">
    <location>
        <begin position="240"/>
        <end position="260"/>
    </location>
</feature>
<name>A0AA39GFA0_SARSR</name>
<evidence type="ECO:0000256" key="5">
    <source>
        <dbReference type="ARBA" id="ARBA00038359"/>
    </source>
</evidence>
<evidence type="ECO:0000313" key="8">
    <source>
        <dbReference type="EMBL" id="KAK0385889.1"/>
    </source>
</evidence>
<dbReference type="EMBL" id="JAPDFR010000006">
    <property type="protein sequence ID" value="KAK0385889.1"/>
    <property type="molecule type" value="Genomic_DNA"/>
</dbReference>
<comment type="similarity">
    <text evidence="5">Belongs to the SAT4 family.</text>
</comment>
<comment type="caution">
    <text evidence="8">The sequence shown here is derived from an EMBL/GenBank/DDBJ whole genome shotgun (WGS) entry which is preliminary data.</text>
</comment>
<feature type="transmembrane region" description="Helical" evidence="6">
    <location>
        <begin position="15"/>
        <end position="33"/>
    </location>
</feature>
<feature type="domain" description="Rhodopsin" evidence="7">
    <location>
        <begin position="27"/>
        <end position="264"/>
    </location>
</feature>
<evidence type="ECO:0000259" key="7">
    <source>
        <dbReference type="Pfam" id="PF20684"/>
    </source>
</evidence>
<feature type="transmembrane region" description="Helical" evidence="6">
    <location>
        <begin position="45"/>
        <end position="65"/>
    </location>
</feature>
<protein>
    <recommendedName>
        <fullName evidence="7">Rhodopsin domain-containing protein</fullName>
    </recommendedName>
</protein>
<keyword evidence="9" id="KW-1185">Reference proteome</keyword>
<dbReference type="Pfam" id="PF20684">
    <property type="entry name" value="Fung_rhodopsin"/>
    <property type="match status" value="1"/>
</dbReference>
<keyword evidence="4 6" id="KW-0472">Membrane</keyword>
<dbReference type="InterPro" id="IPR052337">
    <property type="entry name" value="SAT4-like"/>
</dbReference>
<dbReference type="GO" id="GO:0016020">
    <property type="term" value="C:membrane"/>
    <property type="evidence" value="ECO:0007669"/>
    <property type="project" value="UniProtKB-SubCell"/>
</dbReference>
<feature type="transmembrane region" description="Helical" evidence="6">
    <location>
        <begin position="130"/>
        <end position="151"/>
    </location>
</feature>
<evidence type="ECO:0000313" key="9">
    <source>
        <dbReference type="Proteomes" id="UP001175261"/>
    </source>
</evidence>
<comment type="subcellular location">
    <subcellularLocation>
        <location evidence="1">Membrane</location>
        <topology evidence="1">Multi-pass membrane protein</topology>
    </subcellularLocation>
</comment>
<dbReference type="PANTHER" id="PTHR33048">
    <property type="entry name" value="PTH11-LIKE INTEGRAL MEMBRANE PROTEIN (AFU_ORTHOLOGUE AFUA_5G11245)"/>
    <property type="match status" value="1"/>
</dbReference>
<keyword evidence="3 6" id="KW-1133">Transmembrane helix</keyword>
<reference evidence="8" key="1">
    <citation type="submission" date="2022-10" db="EMBL/GenBank/DDBJ databases">
        <title>Determination and structural analysis of whole genome sequence of Sarocladium strictum F4-1.</title>
        <authorList>
            <person name="Hu L."/>
            <person name="Jiang Y."/>
        </authorList>
    </citation>
    <scope>NUCLEOTIDE SEQUENCE</scope>
    <source>
        <strain evidence="8">F4-1</strain>
    </source>
</reference>
<keyword evidence="2 6" id="KW-0812">Transmembrane</keyword>
<organism evidence="8 9">
    <name type="scientific">Sarocladium strictum</name>
    <name type="common">Black bundle disease fungus</name>
    <name type="synonym">Acremonium strictum</name>
    <dbReference type="NCBI Taxonomy" id="5046"/>
    <lineage>
        <taxon>Eukaryota</taxon>
        <taxon>Fungi</taxon>
        <taxon>Dikarya</taxon>
        <taxon>Ascomycota</taxon>
        <taxon>Pezizomycotina</taxon>
        <taxon>Sordariomycetes</taxon>
        <taxon>Hypocreomycetidae</taxon>
        <taxon>Hypocreales</taxon>
        <taxon>Sarocladiaceae</taxon>
        <taxon>Sarocladium</taxon>
    </lineage>
</organism>
<evidence type="ECO:0000256" key="3">
    <source>
        <dbReference type="ARBA" id="ARBA00022989"/>
    </source>
</evidence>
<accession>A0AA39GFA0</accession>
<evidence type="ECO:0000256" key="6">
    <source>
        <dbReference type="SAM" id="Phobius"/>
    </source>
</evidence>
<dbReference type="InterPro" id="IPR049326">
    <property type="entry name" value="Rhodopsin_dom_fungi"/>
</dbReference>
<feature type="transmembrane region" description="Helical" evidence="6">
    <location>
        <begin position="98"/>
        <end position="118"/>
    </location>
</feature>
<dbReference type="Proteomes" id="UP001175261">
    <property type="component" value="Unassembled WGS sequence"/>
</dbReference>
<gene>
    <name evidence="8" type="ORF">NLU13_7065</name>
</gene>
<dbReference type="PANTHER" id="PTHR33048:SF92">
    <property type="entry name" value="INTEGRAL MEMBRANE PROTEIN"/>
    <property type="match status" value="1"/>
</dbReference>
<proteinExistence type="inferred from homology"/>
<evidence type="ECO:0000256" key="2">
    <source>
        <dbReference type="ARBA" id="ARBA00022692"/>
    </source>
</evidence>